<protein>
    <submittedName>
        <fullName evidence="3">ABC transporter substrate-binding protein</fullName>
    </submittedName>
</protein>
<name>A0A1M2UUV4_MARNT</name>
<comment type="caution">
    <text evidence="3">The sequence shown here is derived from an EMBL/GenBank/DDBJ whole genome shotgun (WGS) entry which is preliminary data.</text>
</comment>
<dbReference type="EMBL" id="MPKY01000001">
    <property type="protein sequence ID" value="OJS99080.1"/>
    <property type="molecule type" value="Genomic_DNA"/>
</dbReference>
<gene>
    <name evidence="3" type="ORF">BEE62_02570</name>
</gene>
<dbReference type="AlphaFoldDB" id="A0A1M2UUV4"/>
<sequence length="284" mass="30977">MFRILLLSAFFLLSACSDQAPTDSPETDAPNQADLSSAAPKQATAAGAAIRRVILAADPWCPHNCLAGALQEGYMVDIAREIFAEAGYEFDYQNFGWARSLQLAREQLIDGVVGALKGDAPDFIFPETSLGEARITLYTHPQSQWEYDGIDSLQGKTLLVINGYAYSPELDHYISEYTDDSERIWILSGPAPLARALQLLERERTDVFVEDSAVMSWFLAQNTSIAAPRNAGLAYEAPLFIAFPPENPDAAELANLLDSGLARLTANGRLAAILSAYRLSDPDL</sequence>
<dbReference type="Proteomes" id="UP000183986">
    <property type="component" value="Unassembled WGS sequence"/>
</dbReference>
<evidence type="ECO:0000313" key="3">
    <source>
        <dbReference type="EMBL" id="OJS99080.1"/>
    </source>
</evidence>
<feature type="signal peptide" evidence="2">
    <location>
        <begin position="1"/>
        <end position="20"/>
    </location>
</feature>
<proteinExistence type="inferred from homology"/>
<dbReference type="PANTHER" id="PTHR35936">
    <property type="entry name" value="MEMBRANE-BOUND LYTIC MUREIN TRANSGLYCOSYLASE F"/>
    <property type="match status" value="1"/>
</dbReference>
<keyword evidence="4" id="KW-1185">Reference proteome</keyword>
<organism evidence="3 4">
    <name type="scientific">Marinobacter nauticus</name>
    <name type="common">Marinobacter hydrocarbonoclasticus</name>
    <name type="synonym">Marinobacter aquaeolei</name>
    <dbReference type="NCBI Taxonomy" id="2743"/>
    <lineage>
        <taxon>Bacteria</taxon>
        <taxon>Pseudomonadati</taxon>
        <taxon>Pseudomonadota</taxon>
        <taxon>Gammaproteobacteria</taxon>
        <taxon>Pseudomonadales</taxon>
        <taxon>Marinobacteraceae</taxon>
        <taxon>Marinobacter</taxon>
    </lineage>
</organism>
<dbReference type="PANTHER" id="PTHR35936:SF25">
    <property type="entry name" value="ABC TRANSPORTER SUBSTRATE-BINDING PROTEIN"/>
    <property type="match status" value="1"/>
</dbReference>
<keyword evidence="2" id="KW-0732">Signal</keyword>
<reference evidence="3" key="1">
    <citation type="submission" date="2016-11" db="EMBL/GenBank/DDBJ databases">
        <title>Draft Genome Sequence of Marinobacter hydrocarbonoclasticus strain STW2, a polyaromatic aromatic hydrocarbon degrading and denitrifying bacterium from rhizosphere of Seagrass Enhalus acodoides.</title>
        <authorList>
            <person name="Ling J."/>
            <person name="Dong J."/>
        </authorList>
    </citation>
    <scope>NUCLEOTIDE SEQUENCE [LARGE SCALE GENOMIC DNA]</scope>
    <source>
        <strain evidence="3">STW2</strain>
    </source>
</reference>
<evidence type="ECO:0000256" key="1">
    <source>
        <dbReference type="ARBA" id="ARBA00010333"/>
    </source>
</evidence>
<dbReference type="Gene3D" id="3.40.190.10">
    <property type="entry name" value="Periplasmic binding protein-like II"/>
    <property type="match status" value="2"/>
</dbReference>
<feature type="chain" id="PRO_5012273557" evidence="2">
    <location>
        <begin position="21"/>
        <end position="284"/>
    </location>
</feature>
<dbReference type="PROSITE" id="PS51257">
    <property type="entry name" value="PROKAR_LIPOPROTEIN"/>
    <property type="match status" value="1"/>
</dbReference>
<evidence type="ECO:0000313" key="4">
    <source>
        <dbReference type="Proteomes" id="UP000183986"/>
    </source>
</evidence>
<dbReference type="RefSeq" id="WP_072676151.1">
    <property type="nucleotide sequence ID" value="NZ_MPKY01000001.1"/>
</dbReference>
<evidence type="ECO:0000256" key="2">
    <source>
        <dbReference type="SAM" id="SignalP"/>
    </source>
</evidence>
<comment type="similarity">
    <text evidence="1">Belongs to the bacterial solute-binding protein 3 family.</text>
</comment>
<accession>A0A1M2UUV4</accession>
<dbReference type="SUPFAM" id="SSF53850">
    <property type="entry name" value="Periplasmic binding protein-like II"/>
    <property type="match status" value="1"/>
</dbReference>
<dbReference type="OrthoDB" id="245568at2"/>